<feature type="domain" description="AP2/ERF" evidence="7">
    <location>
        <begin position="117"/>
        <end position="175"/>
    </location>
</feature>
<keyword evidence="5" id="KW-0539">Nucleus</keyword>
<evidence type="ECO:0000256" key="3">
    <source>
        <dbReference type="ARBA" id="ARBA00023125"/>
    </source>
</evidence>
<dbReference type="Gene3D" id="3.30.730.10">
    <property type="entry name" value="AP2/ERF domain"/>
    <property type="match status" value="1"/>
</dbReference>
<keyword evidence="4" id="KW-0804">Transcription</keyword>
<dbReference type="PROSITE" id="PS51032">
    <property type="entry name" value="AP2_ERF"/>
    <property type="match status" value="1"/>
</dbReference>
<dbReference type="InterPro" id="IPR044808">
    <property type="entry name" value="ERF_plant"/>
</dbReference>
<evidence type="ECO:0000259" key="7">
    <source>
        <dbReference type="PROSITE" id="PS51032"/>
    </source>
</evidence>
<dbReference type="CDD" id="cd00018">
    <property type="entry name" value="AP2"/>
    <property type="match status" value="1"/>
</dbReference>
<evidence type="ECO:0000313" key="9">
    <source>
        <dbReference type="Proteomes" id="UP001497512"/>
    </source>
</evidence>
<protein>
    <recommendedName>
        <fullName evidence="7">AP2/ERF domain-containing protein</fullName>
    </recommendedName>
</protein>
<evidence type="ECO:0000256" key="6">
    <source>
        <dbReference type="SAM" id="MobiDB-lite"/>
    </source>
</evidence>
<gene>
    <name evidence="8" type="ORF">CSSPTR1EN2_LOCUS20410</name>
</gene>
<dbReference type="PRINTS" id="PR00367">
    <property type="entry name" value="ETHRSPELEMNT"/>
</dbReference>
<dbReference type="SUPFAM" id="SSF54171">
    <property type="entry name" value="DNA-binding domain"/>
    <property type="match status" value="1"/>
</dbReference>
<dbReference type="InterPro" id="IPR036955">
    <property type="entry name" value="AP2/ERF_dom_sf"/>
</dbReference>
<evidence type="ECO:0000256" key="1">
    <source>
        <dbReference type="ARBA" id="ARBA00004123"/>
    </source>
</evidence>
<name>A0ABP0UV52_9BRYO</name>
<dbReference type="SMART" id="SM00380">
    <property type="entry name" value="AP2"/>
    <property type="match status" value="1"/>
</dbReference>
<feature type="region of interest" description="Disordered" evidence="6">
    <location>
        <begin position="32"/>
        <end position="59"/>
    </location>
</feature>
<dbReference type="EMBL" id="OZ019899">
    <property type="protein sequence ID" value="CAK9231231.1"/>
    <property type="molecule type" value="Genomic_DNA"/>
</dbReference>
<keyword evidence="3" id="KW-0238">DNA-binding</keyword>
<evidence type="ECO:0000256" key="2">
    <source>
        <dbReference type="ARBA" id="ARBA00023015"/>
    </source>
</evidence>
<organism evidence="8 9">
    <name type="scientific">Sphagnum troendelagicum</name>
    <dbReference type="NCBI Taxonomy" id="128251"/>
    <lineage>
        <taxon>Eukaryota</taxon>
        <taxon>Viridiplantae</taxon>
        <taxon>Streptophyta</taxon>
        <taxon>Embryophyta</taxon>
        <taxon>Bryophyta</taxon>
        <taxon>Sphagnophytina</taxon>
        <taxon>Sphagnopsida</taxon>
        <taxon>Sphagnales</taxon>
        <taxon>Sphagnaceae</taxon>
        <taxon>Sphagnum</taxon>
    </lineage>
</organism>
<dbReference type="InterPro" id="IPR016177">
    <property type="entry name" value="DNA-bd_dom_sf"/>
</dbReference>
<dbReference type="InterPro" id="IPR001471">
    <property type="entry name" value="AP2/ERF_dom"/>
</dbReference>
<dbReference type="PANTHER" id="PTHR31190:SF484">
    <property type="entry name" value="AP2_ERF DOMAIN-CONTAINING PROTEIN"/>
    <property type="match status" value="1"/>
</dbReference>
<comment type="subcellular location">
    <subcellularLocation>
        <location evidence="1">Nucleus</location>
    </subcellularLocation>
</comment>
<dbReference type="PANTHER" id="PTHR31190">
    <property type="entry name" value="DNA-BINDING DOMAIN"/>
    <property type="match status" value="1"/>
</dbReference>
<accession>A0ABP0UV52</accession>
<proteinExistence type="predicted"/>
<evidence type="ECO:0000256" key="5">
    <source>
        <dbReference type="ARBA" id="ARBA00023242"/>
    </source>
</evidence>
<reference evidence="8" key="1">
    <citation type="submission" date="2024-02" db="EMBL/GenBank/DDBJ databases">
        <authorList>
            <consortium name="ELIXIR-Norway"/>
            <consortium name="Elixir Norway"/>
        </authorList>
    </citation>
    <scope>NUCLEOTIDE SEQUENCE</scope>
</reference>
<evidence type="ECO:0000256" key="4">
    <source>
        <dbReference type="ARBA" id="ARBA00023163"/>
    </source>
</evidence>
<sequence length="249" mass="28149">MESFNHTPTCIVTQMFLWVQGMRVARHDNNQAMKAKNKNKNNNKNTALNEEKKKQHPTLALNPKQVTLSKKMVSTEVKAIFITYLVTTICTKKKELLEGSGDSEKKKTTIANNQRKHYRGVRHRPWGKFAAEIRDPARNGARVWLGTFATAEEAALAYDSAALQMRGHRAIVNFPLKASLPSSGPSTVAKPLVRKNSSKTEMCQNFFKTTSNNVTHEMQQNSVEWQYLGIDYLEQLLSSSEAEIDPRPD</sequence>
<keyword evidence="2" id="KW-0805">Transcription regulation</keyword>
<dbReference type="Proteomes" id="UP001497512">
    <property type="component" value="Chromosome 7"/>
</dbReference>
<dbReference type="Pfam" id="PF00847">
    <property type="entry name" value="AP2"/>
    <property type="match status" value="1"/>
</dbReference>
<keyword evidence="9" id="KW-1185">Reference proteome</keyword>
<evidence type="ECO:0000313" key="8">
    <source>
        <dbReference type="EMBL" id="CAK9231231.1"/>
    </source>
</evidence>